<organism evidence="2 3">
    <name type="scientific">Smittium angustum</name>
    <dbReference type="NCBI Taxonomy" id="133377"/>
    <lineage>
        <taxon>Eukaryota</taxon>
        <taxon>Fungi</taxon>
        <taxon>Fungi incertae sedis</taxon>
        <taxon>Zoopagomycota</taxon>
        <taxon>Kickxellomycotina</taxon>
        <taxon>Harpellomycetes</taxon>
        <taxon>Harpellales</taxon>
        <taxon>Legeriomycetaceae</taxon>
        <taxon>Smittium</taxon>
    </lineage>
</organism>
<comment type="caution">
    <text evidence="2">The sequence shown here is derived from an EMBL/GenBank/DDBJ whole genome shotgun (WGS) entry which is preliminary data.</text>
</comment>
<accession>A0A2U1J3W1</accession>
<keyword evidence="1" id="KW-1133">Transmembrane helix</keyword>
<sequence>MMTPTFDIYDVHGTIKPVIELAGKVSFEPVLPMTMIESFYTILSFIFILGVASSGLLIYPKHKDITERMMKERIVGPKKVKAKK</sequence>
<proteinExistence type="predicted"/>
<keyword evidence="1" id="KW-0472">Membrane</keyword>
<dbReference type="Proteomes" id="UP000245591">
    <property type="component" value="Unassembled WGS sequence"/>
</dbReference>
<feature type="transmembrane region" description="Helical" evidence="1">
    <location>
        <begin position="39"/>
        <end position="59"/>
    </location>
</feature>
<protein>
    <submittedName>
        <fullName evidence="2">Uncharacterized protein</fullName>
    </submittedName>
</protein>
<evidence type="ECO:0000256" key="1">
    <source>
        <dbReference type="SAM" id="Phobius"/>
    </source>
</evidence>
<keyword evidence="1" id="KW-0812">Transmembrane</keyword>
<name>A0A2U1J3W1_SMIAN</name>
<keyword evidence="3" id="KW-1185">Reference proteome</keyword>
<gene>
    <name evidence="2" type="ORF">BB558_004243</name>
</gene>
<dbReference type="EMBL" id="MBFU01000394">
    <property type="protein sequence ID" value="PVZ99734.1"/>
    <property type="molecule type" value="Genomic_DNA"/>
</dbReference>
<evidence type="ECO:0000313" key="2">
    <source>
        <dbReference type="EMBL" id="PVZ99734.1"/>
    </source>
</evidence>
<dbReference type="AlphaFoldDB" id="A0A2U1J3W1"/>
<reference evidence="2 3" key="1">
    <citation type="journal article" date="2018" name="MBio">
        <title>Comparative Genomics Reveals the Core Gene Toolbox for the Fungus-Insect Symbiosis.</title>
        <authorList>
            <person name="Wang Y."/>
            <person name="Stata M."/>
            <person name="Wang W."/>
            <person name="Stajich J.E."/>
            <person name="White M.M."/>
            <person name="Moncalvo J.M."/>
        </authorList>
    </citation>
    <scope>NUCLEOTIDE SEQUENCE [LARGE SCALE GENOMIC DNA]</scope>
    <source>
        <strain evidence="2 3">AUS-126-30</strain>
    </source>
</reference>
<evidence type="ECO:0000313" key="3">
    <source>
        <dbReference type="Proteomes" id="UP000245591"/>
    </source>
</evidence>